<accession>A0A438E7I7</accession>
<evidence type="ECO:0000313" key="2">
    <source>
        <dbReference type="Proteomes" id="UP000288805"/>
    </source>
</evidence>
<dbReference type="EMBL" id="QGNW01001375">
    <property type="protein sequence ID" value="RVW43570.1"/>
    <property type="molecule type" value="Genomic_DNA"/>
</dbReference>
<gene>
    <name evidence="1" type="ORF">CK203_107090</name>
</gene>
<evidence type="ECO:0000313" key="1">
    <source>
        <dbReference type="EMBL" id="RVW43570.1"/>
    </source>
</evidence>
<proteinExistence type="predicted"/>
<name>A0A438E7I7_VITVI</name>
<sequence>MEESKTMKTPMSSSIKLDKDEKGHSLVPWHRKRQNSVALSMMRLTTTRAQGKRLVEPSKGKHAERRALKTSYSMLWRSTSGTSNISLTSVWYSREISTSLNDSCLAGVCPVDWCSINCLLNCLSTWCGCLPMAIISSFQLRFAHRLKHWTPDFPSFEMLYSKVSCWRSDFMYLERVEIELDEDDILPDSRILLD</sequence>
<comment type="caution">
    <text evidence="1">The sequence shown here is derived from an EMBL/GenBank/DDBJ whole genome shotgun (WGS) entry which is preliminary data.</text>
</comment>
<protein>
    <submittedName>
        <fullName evidence="1">Uncharacterized protein</fullName>
    </submittedName>
</protein>
<organism evidence="1 2">
    <name type="scientific">Vitis vinifera</name>
    <name type="common">Grape</name>
    <dbReference type="NCBI Taxonomy" id="29760"/>
    <lineage>
        <taxon>Eukaryota</taxon>
        <taxon>Viridiplantae</taxon>
        <taxon>Streptophyta</taxon>
        <taxon>Embryophyta</taxon>
        <taxon>Tracheophyta</taxon>
        <taxon>Spermatophyta</taxon>
        <taxon>Magnoliopsida</taxon>
        <taxon>eudicotyledons</taxon>
        <taxon>Gunneridae</taxon>
        <taxon>Pentapetalae</taxon>
        <taxon>rosids</taxon>
        <taxon>Vitales</taxon>
        <taxon>Vitaceae</taxon>
        <taxon>Viteae</taxon>
        <taxon>Vitis</taxon>
    </lineage>
</organism>
<dbReference type="AlphaFoldDB" id="A0A438E7I7"/>
<dbReference type="Proteomes" id="UP000288805">
    <property type="component" value="Unassembled WGS sequence"/>
</dbReference>
<reference evidence="1 2" key="1">
    <citation type="journal article" date="2018" name="PLoS Genet.">
        <title>Population sequencing reveals clonal diversity and ancestral inbreeding in the grapevine cultivar Chardonnay.</title>
        <authorList>
            <person name="Roach M.J."/>
            <person name="Johnson D.L."/>
            <person name="Bohlmann J."/>
            <person name="van Vuuren H.J."/>
            <person name="Jones S.J."/>
            <person name="Pretorius I.S."/>
            <person name="Schmidt S.A."/>
            <person name="Borneman A.R."/>
        </authorList>
    </citation>
    <scope>NUCLEOTIDE SEQUENCE [LARGE SCALE GENOMIC DNA]</scope>
    <source>
        <strain evidence="2">cv. Chardonnay</strain>
        <tissue evidence="1">Leaf</tissue>
    </source>
</reference>